<keyword evidence="4 6" id="KW-0862">Zinc</keyword>
<dbReference type="NCBIfam" id="TIGR02290">
    <property type="entry name" value="M3_fam_3"/>
    <property type="match status" value="1"/>
</dbReference>
<gene>
    <name evidence="9" type="primary">pepF1</name>
    <name evidence="9" type="ORF">OXPF_11970</name>
</gene>
<proteinExistence type="inferred from homology"/>
<dbReference type="RefSeq" id="WP_054874290.1">
    <property type="nucleotide sequence ID" value="NZ_LKET01000026.1"/>
</dbReference>
<dbReference type="GO" id="GO:0006508">
    <property type="term" value="P:proteolysis"/>
    <property type="evidence" value="ECO:0007669"/>
    <property type="project" value="UniProtKB-KW"/>
</dbReference>
<evidence type="ECO:0000259" key="8">
    <source>
        <dbReference type="Pfam" id="PF08439"/>
    </source>
</evidence>
<reference evidence="9 10" key="1">
    <citation type="submission" date="2015-09" db="EMBL/GenBank/DDBJ databases">
        <title>Genome sequence of Oxobacter pfennigii DSM 3222.</title>
        <authorList>
            <person name="Poehlein A."/>
            <person name="Bengelsdorf F.R."/>
            <person name="Schiel-Bengelsdorf B."/>
            <person name="Duerre P."/>
            <person name="Daniel R."/>
        </authorList>
    </citation>
    <scope>NUCLEOTIDE SEQUENCE [LARGE SCALE GENOMIC DNA]</scope>
    <source>
        <strain evidence="9 10">DSM 3222</strain>
    </source>
</reference>
<evidence type="ECO:0000256" key="6">
    <source>
        <dbReference type="RuleBase" id="RU003435"/>
    </source>
</evidence>
<keyword evidence="5 6" id="KW-0482">Metalloprotease</keyword>
<keyword evidence="10" id="KW-1185">Reference proteome</keyword>
<keyword evidence="1 6" id="KW-0645">Protease</keyword>
<evidence type="ECO:0000259" key="7">
    <source>
        <dbReference type="Pfam" id="PF01432"/>
    </source>
</evidence>
<dbReference type="STRING" id="36849.OXPF_11970"/>
<name>A0A0N8NTN2_9CLOT</name>
<feature type="domain" description="Peptidase M3A/M3B catalytic" evidence="7">
    <location>
        <begin position="195"/>
        <end position="575"/>
    </location>
</feature>
<feature type="domain" description="Oligopeptidase F N-terminal" evidence="8">
    <location>
        <begin position="114"/>
        <end position="174"/>
    </location>
</feature>
<dbReference type="Proteomes" id="UP000050326">
    <property type="component" value="Unassembled WGS sequence"/>
</dbReference>
<dbReference type="EC" id="3.4.24.-" evidence="9"/>
<dbReference type="Gene3D" id="1.10.1370.20">
    <property type="entry name" value="Oligoendopeptidase f, C-terminal domain"/>
    <property type="match status" value="1"/>
</dbReference>
<keyword evidence="2 6" id="KW-0479">Metal-binding</keyword>
<evidence type="ECO:0000256" key="3">
    <source>
        <dbReference type="ARBA" id="ARBA00022801"/>
    </source>
</evidence>
<dbReference type="InterPro" id="IPR001567">
    <property type="entry name" value="Pept_M3A_M3B_dom"/>
</dbReference>
<dbReference type="InterPro" id="IPR013647">
    <property type="entry name" value="OligopepF_N_dom"/>
</dbReference>
<dbReference type="InterPro" id="IPR042088">
    <property type="entry name" value="OligoPept_F_C"/>
</dbReference>
<comment type="similarity">
    <text evidence="6">Belongs to the peptidase M3 family.</text>
</comment>
<comment type="caution">
    <text evidence="9">The sequence shown here is derived from an EMBL/GenBank/DDBJ whole genome shotgun (WGS) entry which is preliminary data.</text>
</comment>
<dbReference type="AlphaFoldDB" id="A0A0N8NTN2"/>
<sequence length="591" mass="67725">MDLRWSLKELYSSFESREFKGDFEKLNQDIENIKHWVDKNLKNTKHLSSKIEEYIHMLNNLLTLFSRLSNYASLTMSVDAKNEKAAEVDEKLDEKIAELTSPQVKFQKWLTTLDDLNKIIKSSPIIKEHEFFLKELKEKGKYLLSEKEEVLISKMKNTGSNAWTKLQNLLVSTLLVDIVIDGEEKHLPLPVIRNMAYESNKDLRKAAFDSELKAYKKLEESSAACLNGIKGEVQTLSKLRGFSSPLEKTLIDSRMDMETLDTMLKAMVESLPHFEKYYIRKAEVLGHKNGLPFYDIFAPMGNVNMQFTYGEAREYIVKNFSTFSRKLGDFANTAFEKGWIDAEPREGKRGGAFCSNLHVIKESRILTNFTGSFSNVTTLAHELGHGYHGACLTEVSYLNSDYPMPIAETASTFCETIIMNAAIKTASKEEAFTLLETNISDAGQVIVDIYSRFLFESELFERRKESSPSVKELKEMMLNAQKKAYGSGLDPEFLHPYMWINKPHYYYADSNFYNFPYAFGLLFSKGLYAEYLKRGAAFVEQYDKLLSITGKNNLYDIAKSAGVDIHSIDFWRSSLSLVIADIYKFIEMSKN</sequence>
<dbReference type="EMBL" id="LKET01000026">
    <property type="protein sequence ID" value="KPU45304.1"/>
    <property type="molecule type" value="Genomic_DNA"/>
</dbReference>
<evidence type="ECO:0000313" key="10">
    <source>
        <dbReference type="Proteomes" id="UP000050326"/>
    </source>
</evidence>
<accession>A0A0N8NTN2</accession>
<dbReference type="GO" id="GO:0004222">
    <property type="term" value="F:metalloendopeptidase activity"/>
    <property type="evidence" value="ECO:0007669"/>
    <property type="project" value="InterPro"/>
</dbReference>
<keyword evidence="3 6" id="KW-0378">Hydrolase</keyword>
<evidence type="ECO:0000256" key="2">
    <source>
        <dbReference type="ARBA" id="ARBA00022723"/>
    </source>
</evidence>
<dbReference type="Gene3D" id="1.20.140.70">
    <property type="entry name" value="Oligopeptidase f, N-terminal domain"/>
    <property type="match status" value="1"/>
</dbReference>
<dbReference type="InterPro" id="IPR034006">
    <property type="entry name" value="M3B_PepF_2"/>
</dbReference>
<protein>
    <submittedName>
        <fullName evidence="9">Oligoendopeptidase F, plasmid</fullName>
        <ecNumber evidence="9">3.4.24.-</ecNumber>
    </submittedName>
</protein>
<evidence type="ECO:0000256" key="1">
    <source>
        <dbReference type="ARBA" id="ARBA00022670"/>
    </source>
</evidence>
<dbReference type="Pfam" id="PF08439">
    <property type="entry name" value="Peptidase_M3_N"/>
    <property type="match status" value="1"/>
</dbReference>
<dbReference type="OrthoDB" id="9769691at2"/>
<dbReference type="GO" id="GO:0046872">
    <property type="term" value="F:metal ion binding"/>
    <property type="evidence" value="ECO:0007669"/>
    <property type="project" value="UniProtKB-UniRule"/>
</dbReference>
<comment type="cofactor">
    <cofactor evidence="6">
        <name>Zn(2+)</name>
        <dbReference type="ChEBI" id="CHEBI:29105"/>
    </cofactor>
    <text evidence="6">Binds 1 zinc ion.</text>
</comment>
<dbReference type="Pfam" id="PF01432">
    <property type="entry name" value="Peptidase_M3"/>
    <property type="match status" value="1"/>
</dbReference>
<dbReference type="PATRIC" id="fig|36849.3.peg.1277"/>
<dbReference type="SUPFAM" id="SSF55486">
    <property type="entry name" value="Metalloproteases ('zincins'), catalytic domain"/>
    <property type="match status" value="1"/>
</dbReference>
<evidence type="ECO:0000256" key="4">
    <source>
        <dbReference type="ARBA" id="ARBA00022833"/>
    </source>
</evidence>
<organism evidence="9 10">
    <name type="scientific">Oxobacter pfennigii</name>
    <dbReference type="NCBI Taxonomy" id="36849"/>
    <lineage>
        <taxon>Bacteria</taxon>
        <taxon>Bacillati</taxon>
        <taxon>Bacillota</taxon>
        <taxon>Clostridia</taxon>
        <taxon>Eubacteriales</taxon>
        <taxon>Clostridiaceae</taxon>
        <taxon>Oxobacter</taxon>
    </lineage>
</organism>
<evidence type="ECO:0000256" key="5">
    <source>
        <dbReference type="ARBA" id="ARBA00023049"/>
    </source>
</evidence>
<evidence type="ECO:0000313" key="9">
    <source>
        <dbReference type="EMBL" id="KPU45304.1"/>
    </source>
</evidence>
<dbReference type="InterPro" id="IPR011977">
    <property type="entry name" value="Pept_M3B_clade3"/>
</dbReference>
<dbReference type="CDD" id="cd09607">
    <property type="entry name" value="M3B_PepF"/>
    <property type="match status" value="1"/>
</dbReference>